<accession>A0ABR2PXB5</accession>
<evidence type="ECO:0000313" key="3">
    <source>
        <dbReference type="EMBL" id="KAK8992835.1"/>
    </source>
</evidence>
<proteinExistence type="predicted"/>
<evidence type="ECO:0000313" key="4">
    <source>
        <dbReference type="Proteomes" id="UP001396334"/>
    </source>
</evidence>
<feature type="coiled-coil region" evidence="1">
    <location>
        <begin position="294"/>
        <end position="342"/>
    </location>
</feature>
<comment type="caution">
    <text evidence="3">The sequence shown here is derived from an EMBL/GenBank/DDBJ whole genome shotgun (WGS) entry which is preliminary data.</text>
</comment>
<feature type="compositionally biased region" description="Polar residues" evidence="2">
    <location>
        <begin position="268"/>
        <end position="286"/>
    </location>
</feature>
<evidence type="ECO:0000256" key="1">
    <source>
        <dbReference type="SAM" id="Coils"/>
    </source>
</evidence>
<feature type="region of interest" description="Disordered" evidence="2">
    <location>
        <begin position="268"/>
        <end position="291"/>
    </location>
</feature>
<dbReference type="Proteomes" id="UP001396334">
    <property type="component" value="Unassembled WGS sequence"/>
</dbReference>
<sequence>MDPLYNLPELGDSGAISWQERAPSPGIPISFTQENLILRPPSPVFFSDYFDGVDEMLYPQTQGHADGSVQPNDVLAFSDNSIPVMPSPGLPQQGDVLPMQSHVWPVSTSFLSQENTISPPLLPSSLAFFDNLSPLVELQPVQDSFPGSRQERNTISPSSLALFDSLPPIVELPQVQGPDDDFNQMLGSQNQGYADGSMQKNYIQSCPHFENRYKYSLASLSHPHVSFHQANGAVYPLVFSENSIQATSTSSLLRGAEQHPMQNYGCSGHSNFNQLQVKSSNSQNPPLSRHQRYRQRLKAKEQTKDDDIEILKQQILKMNVELDNLRTENEMLKKELKSTEYNVTPNKKRTWIFSTSGESFLIHQFLHLHLHRRALALDPQQLFFHPLYPHLLGVDFSFRHAPTRGFKSGCVRTPRPIEASAPIDMSVEFGLLGEQHLNHGSNR</sequence>
<evidence type="ECO:0000256" key="2">
    <source>
        <dbReference type="SAM" id="MobiDB-lite"/>
    </source>
</evidence>
<gene>
    <name evidence="3" type="ORF">V6N11_048903</name>
</gene>
<organism evidence="3 4">
    <name type="scientific">Hibiscus sabdariffa</name>
    <name type="common">roselle</name>
    <dbReference type="NCBI Taxonomy" id="183260"/>
    <lineage>
        <taxon>Eukaryota</taxon>
        <taxon>Viridiplantae</taxon>
        <taxon>Streptophyta</taxon>
        <taxon>Embryophyta</taxon>
        <taxon>Tracheophyta</taxon>
        <taxon>Spermatophyta</taxon>
        <taxon>Magnoliopsida</taxon>
        <taxon>eudicotyledons</taxon>
        <taxon>Gunneridae</taxon>
        <taxon>Pentapetalae</taxon>
        <taxon>rosids</taxon>
        <taxon>malvids</taxon>
        <taxon>Malvales</taxon>
        <taxon>Malvaceae</taxon>
        <taxon>Malvoideae</taxon>
        <taxon>Hibiscus</taxon>
    </lineage>
</organism>
<name>A0ABR2PXB5_9ROSI</name>
<keyword evidence="1" id="KW-0175">Coiled coil</keyword>
<protein>
    <recommendedName>
        <fullName evidence="5">BZIP domain-containing protein</fullName>
    </recommendedName>
</protein>
<evidence type="ECO:0008006" key="5">
    <source>
        <dbReference type="Google" id="ProtNLM"/>
    </source>
</evidence>
<keyword evidence="4" id="KW-1185">Reference proteome</keyword>
<reference evidence="3 4" key="1">
    <citation type="journal article" date="2024" name="G3 (Bethesda)">
        <title>Genome assembly of Hibiscus sabdariffa L. provides insights into metabolisms of medicinal natural products.</title>
        <authorList>
            <person name="Kim T."/>
        </authorList>
    </citation>
    <scope>NUCLEOTIDE SEQUENCE [LARGE SCALE GENOMIC DNA]</scope>
    <source>
        <strain evidence="3">TK-2024</strain>
        <tissue evidence="3">Old leaves</tissue>
    </source>
</reference>
<dbReference type="EMBL" id="JBBPBN010000050">
    <property type="protein sequence ID" value="KAK8992835.1"/>
    <property type="molecule type" value="Genomic_DNA"/>
</dbReference>